<keyword evidence="6" id="KW-0325">Glycoprotein</keyword>
<evidence type="ECO:0000259" key="10">
    <source>
        <dbReference type="PROSITE" id="PS01180"/>
    </source>
</evidence>
<dbReference type="InterPro" id="IPR035914">
    <property type="entry name" value="Sperma_CUB_dom_sf"/>
</dbReference>
<feature type="domain" description="CUB" evidence="10">
    <location>
        <begin position="159"/>
        <end position="273"/>
    </location>
</feature>
<dbReference type="RefSeq" id="XP_038832018.1">
    <property type="nucleotide sequence ID" value="XM_038976090.1"/>
</dbReference>
<feature type="disulfide bond" evidence="7">
    <location>
        <begin position="159"/>
        <end position="186"/>
    </location>
</feature>
<evidence type="ECO:0000256" key="1">
    <source>
        <dbReference type="ARBA" id="ARBA00004613"/>
    </source>
</evidence>
<dbReference type="SMART" id="SM00042">
    <property type="entry name" value="CUB"/>
    <property type="match status" value="2"/>
</dbReference>
<dbReference type="GeneID" id="120030651"/>
<dbReference type="FunFam" id="2.60.120.290:FF:000005">
    <property type="entry name" value="Procollagen C-endopeptidase enhancer 1"/>
    <property type="match status" value="2"/>
</dbReference>
<feature type="domain" description="CUB" evidence="10">
    <location>
        <begin position="37"/>
        <end position="149"/>
    </location>
</feature>
<dbReference type="CDD" id="cd00041">
    <property type="entry name" value="CUB"/>
    <property type="match status" value="2"/>
</dbReference>
<dbReference type="InterPro" id="IPR018933">
    <property type="entry name" value="Netrin_module_non-TIMP"/>
</dbReference>
<dbReference type="Pfam" id="PF01759">
    <property type="entry name" value="NTR"/>
    <property type="match status" value="1"/>
</dbReference>
<dbReference type="Proteomes" id="UP000808372">
    <property type="component" value="Chromosome 36"/>
</dbReference>
<sequence>MQSRVCVWSVCVLLSLTLGWTQAQSQTTNFTRPIFHCGGHLVTDSGFVGSEGFPSHYKPNRKCTWYIAVPEGHVVMLSFRMFDLEADPTCRYDYLDVYNGHSHTVQKLGRFCGTFRPGALISTSNTMMLEMVSDSSTGGRGFVAHYQGGKPHMDENQFCGGRLTKAQGSVKTPNWPNSDYPAGISCSWHISVKPSNVIKVKFEKLDIEADSYCRYDYVALFNGGERDDSRRIGKYCGDRVPGTIVTNGNELLVQFVSDLSVTSNGFMAHYSSVPRGSRTPSAGGDTIHGPRVASTTQKPIFKLAKPARPTPKSKSAIRAKPSLKPVTRPSVRIPVKPTPRKPTSKPQVRPTLKPKPAKPIPKAGARPTPKQALPMNPLCKQACKRTGTLQSNFCPNDFVIMGKVTSLVPGPRGSVTVDVSLIKAYRSGRLAITRSGPAKSIKLTSTCKKCPGLRKGANYVLMGKVDTEGHGLLNPSSFALLYKAVHTKALATLALQPC</sequence>
<dbReference type="InterPro" id="IPR008993">
    <property type="entry name" value="TIMP-like_OB-fold"/>
</dbReference>
<feature type="signal peptide" evidence="9">
    <location>
        <begin position="1"/>
        <end position="23"/>
    </location>
</feature>
<dbReference type="PROSITE" id="PS50189">
    <property type="entry name" value="NTR"/>
    <property type="match status" value="1"/>
</dbReference>
<gene>
    <name evidence="13" type="primary">LOC120030651</name>
</gene>
<evidence type="ECO:0000256" key="8">
    <source>
        <dbReference type="SAM" id="MobiDB-lite"/>
    </source>
</evidence>
<keyword evidence="4" id="KW-0677">Repeat</keyword>
<name>A0A8U0PVE7_SALNM</name>
<evidence type="ECO:0000256" key="3">
    <source>
        <dbReference type="ARBA" id="ARBA00022729"/>
    </source>
</evidence>
<dbReference type="PANTHER" id="PTHR24251">
    <property type="entry name" value="OVOCHYMASE-RELATED"/>
    <property type="match status" value="1"/>
</dbReference>
<dbReference type="Gene3D" id="2.60.120.290">
    <property type="entry name" value="Spermadhesin, CUB domain"/>
    <property type="match status" value="2"/>
</dbReference>
<dbReference type="PANTHER" id="PTHR24251:SF24">
    <property type="entry name" value="PROCOLLAGEN C-ENDOPEPTIDASE ENHANCER 1"/>
    <property type="match status" value="1"/>
</dbReference>
<proteinExistence type="predicted"/>
<dbReference type="InterPro" id="IPR001134">
    <property type="entry name" value="Netrin_domain"/>
</dbReference>
<protein>
    <submittedName>
        <fullName evidence="13">Procollagen C-endopeptidase enhancer 1-like</fullName>
    </submittedName>
</protein>
<keyword evidence="5 7" id="KW-1015">Disulfide bond</keyword>
<feature type="domain" description="NTR" evidence="11">
    <location>
        <begin position="379"/>
        <end position="498"/>
    </location>
</feature>
<dbReference type="InterPro" id="IPR035814">
    <property type="entry name" value="NTR_PCOLCE"/>
</dbReference>
<dbReference type="GO" id="GO:0006508">
    <property type="term" value="P:proteolysis"/>
    <property type="evidence" value="ECO:0007669"/>
    <property type="project" value="TreeGrafter"/>
</dbReference>
<dbReference type="SUPFAM" id="SSF50242">
    <property type="entry name" value="TIMP-like"/>
    <property type="match status" value="1"/>
</dbReference>
<comment type="subcellular location">
    <subcellularLocation>
        <location evidence="1">Secreted</location>
    </subcellularLocation>
</comment>
<evidence type="ECO:0000256" key="9">
    <source>
        <dbReference type="SAM" id="SignalP"/>
    </source>
</evidence>
<dbReference type="Pfam" id="PF00431">
    <property type="entry name" value="CUB"/>
    <property type="match status" value="2"/>
</dbReference>
<keyword evidence="12" id="KW-1185">Reference proteome</keyword>
<evidence type="ECO:0000259" key="11">
    <source>
        <dbReference type="PROSITE" id="PS50189"/>
    </source>
</evidence>
<evidence type="ECO:0000256" key="5">
    <source>
        <dbReference type="ARBA" id="ARBA00023157"/>
    </source>
</evidence>
<dbReference type="KEGG" id="snh:120030651"/>
<dbReference type="GO" id="GO:0005615">
    <property type="term" value="C:extracellular space"/>
    <property type="evidence" value="ECO:0007669"/>
    <property type="project" value="TreeGrafter"/>
</dbReference>
<evidence type="ECO:0000256" key="7">
    <source>
        <dbReference type="PROSITE-ProRule" id="PRU00059"/>
    </source>
</evidence>
<dbReference type="PROSITE" id="PS01180">
    <property type="entry name" value="CUB"/>
    <property type="match status" value="2"/>
</dbReference>
<evidence type="ECO:0000313" key="12">
    <source>
        <dbReference type="Proteomes" id="UP000808372"/>
    </source>
</evidence>
<comment type="caution">
    <text evidence="7">Lacks conserved residue(s) required for the propagation of feature annotation.</text>
</comment>
<evidence type="ECO:0000256" key="2">
    <source>
        <dbReference type="ARBA" id="ARBA00022525"/>
    </source>
</evidence>
<dbReference type="SUPFAM" id="SSF49854">
    <property type="entry name" value="Spermadhesin, CUB domain"/>
    <property type="match status" value="2"/>
</dbReference>
<dbReference type="InterPro" id="IPR000859">
    <property type="entry name" value="CUB_dom"/>
</dbReference>
<evidence type="ECO:0000256" key="6">
    <source>
        <dbReference type="ARBA" id="ARBA00023180"/>
    </source>
</evidence>
<feature type="region of interest" description="Disordered" evidence="8">
    <location>
        <begin position="272"/>
        <end position="292"/>
    </location>
</feature>
<keyword evidence="3 9" id="KW-0732">Signal</keyword>
<accession>A0A8U0PVE7</accession>
<reference evidence="13" key="1">
    <citation type="submission" date="2025-08" db="UniProtKB">
        <authorList>
            <consortium name="RefSeq"/>
        </authorList>
    </citation>
    <scope>IDENTIFICATION</scope>
    <source>
        <tissue evidence="13">White muscle</tissue>
    </source>
</reference>
<keyword evidence="2" id="KW-0964">Secreted</keyword>
<feature type="chain" id="PRO_5035771265" evidence="9">
    <location>
        <begin position="24"/>
        <end position="498"/>
    </location>
</feature>
<dbReference type="GO" id="GO:0005518">
    <property type="term" value="F:collagen binding"/>
    <property type="evidence" value="ECO:0007669"/>
    <property type="project" value="TreeGrafter"/>
</dbReference>
<evidence type="ECO:0000256" key="4">
    <source>
        <dbReference type="ARBA" id="ARBA00022737"/>
    </source>
</evidence>
<organism evidence="12 13">
    <name type="scientific">Salvelinus namaycush</name>
    <name type="common">Lake trout</name>
    <name type="synonym">Salmo namaycush</name>
    <dbReference type="NCBI Taxonomy" id="8040"/>
    <lineage>
        <taxon>Eukaryota</taxon>
        <taxon>Metazoa</taxon>
        <taxon>Chordata</taxon>
        <taxon>Craniata</taxon>
        <taxon>Vertebrata</taxon>
        <taxon>Euteleostomi</taxon>
        <taxon>Actinopterygii</taxon>
        <taxon>Neopterygii</taxon>
        <taxon>Teleostei</taxon>
        <taxon>Protacanthopterygii</taxon>
        <taxon>Salmoniformes</taxon>
        <taxon>Salmonidae</taxon>
        <taxon>Salmoninae</taxon>
        <taxon>Salvelinus</taxon>
    </lineage>
</organism>
<dbReference type="SMART" id="SM00643">
    <property type="entry name" value="C345C"/>
    <property type="match status" value="1"/>
</dbReference>
<evidence type="ECO:0000313" key="13">
    <source>
        <dbReference type="RefSeq" id="XP_038832018.1"/>
    </source>
</evidence>
<dbReference type="Gene3D" id="2.40.50.120">
    <property type="match status" value="1"/>
</dbReference>
<dbReference type="CDD" id="cd03576">
    <property type="entry name" value="NTR_PCOLCE"/>
    <property type="match status" value="1"/>
</dbReference>
<dbReference type="AlphaFoldDB" id="A0A8U0PVE7"/>
<dbReference type="GO" id="GO:0016504">
    <property type="term" value="F:peptidase activator activity"/>
    <property type="evidence" value="ECO:0007669"/>
    <property type="project" value="TreeGrafter"/>
</dbReference>
<feature type="region of interest" description="Disordered" evidence="8">
    <location>
        <begin position="305"/>
        <end position="373"/>
    </location>
</feature>